<dbReference type="Gene3D" id="3.40.50.150">
    <property type="entry name" value="Vaccinia Virus protein VP39"/>
    <property type="match status" value="1"/>
</dbReference>
<dbReference type="InterPro" id="IPR001091">
    <property type="entry name" value="RM_Methyltransferase"/>
</dbReference>
<dbReference type="InterPro" id="IPR029063">
    <property type="entry name" value="SAM-dependent_MTases_sf"/>
</dbReference>
<feature type="domain" description="DNA methylase N-4/N-6" evidence="5">
    <location>
        <begin position="82"/>
        <end position="292"/>
    </location>
</feature>
<dbReference type="OrthoDB" id="9773571at2"/>
<dbReference type="InterPro" id="IPR002941">
    <property type="entry name" value="DNA_methylase_N4/N6"/>
</dbReference>
<dbReference type="GO" id="GO:0003677">
    <property type="term" value="F:DNA binding"/>
    <property type="evidence" value="ECO:0007669"/>
    <property type="project" value="InterPro"/>
</dbReference>
<dbReference type="AlphaFoldDB" id="A0A174YTW4"/>
<accession>A0A174YTW4</accession>
<evidence type="ECO:0000256" key="2">
    <source>
        <dbReference type="ARBA" id="ARBA00022679"/>
    </source>
</evidence>
<comment type="similarity">
    <text evidence="4">Belongs to the N(4)/N(6)-methyltransferase family.</text>
</comment>
<dbReference type="GO" id="GO:0032259">
    <property type="term" value="P:methylation"/>
    <property type="evidence" value="ECO:0007669"/>
    <property type="project" value="UniProtKB-KW"/>
</dbReference>
<dbReference type="EMBL" id="CZBU01000005">
    <property type="protein sequence ID" value="CUQ78575.1"/>
    <property type="molecule type" value="Genomic_DNA"/>
</dbReference>
<keyword evidence="1 6" id="KW-0489">Methyltransferase</keyword>
<dbReference type="PRINTS" id="PR00508">
    <property type="entry name" value="S21N4MTFRASE"/>
</dbReference>
<keyword evidence="3" id="KW-0680">Restriction system</keyword>
<dbReference type="SUPFAM" id="SSF53335">
    <property type="entry name" value="S-adenosyl-L-methionine-dependent methyltransferases"/>
    <property type="match status" value="1"/>
</dbReference>
<gene>
    <name evidence="6" type="ORF">ERS852490_02223</name>
</gene>
<evidence type="ECO:0000256" key="4">
    <source>
        <dbReference type="RuleBase" id="RU362026"/>
    </source>
</evidence>
<dbReference type="Proteomes" id="UP000095621">
    <property type="component" value="Unassembled WGS sequence"/>
</dbReference>
<dbReference type="GO" id="GO:0008170">
    <property type="term" value="F:N-methyltransferase activity"/>
    <property type="evidence" value="ECO:0007669"/>
    <property type="project" value="InterPro"/>
</dbReference>
<evidence type="ECO:0000256" key="1">
    <source>
        <dbReference type="ARBA" id="ARBA00022603"/>
    </source>
</evidence>
<name>A0A174YTW4_9FIRM</name>
<dbReference type="Pfam" id="PF01555">
    <property type="entry name" value="N6_N4_Mtase"/>
    <property type="match status" value="1"/>
</dbReference>
<keyword evidence="2" id="KW-0808">Transferase</keyword>
<dbReference type="RefSeq" id="WP_055216103.1">
    <property type="nucleotide sequence ID" value="NZ_CZBU01000005.1"/>
</dbReference>
<proteinExistence type="inferred from homology"/>
<evidence type="ECO:0000313" key="7">
    <source>
        <dbReference type="Proteomes" id="UP000095621"/>
    </source>
</evidence>
<dbReference type="GO" id="GO:0009307">
    <property type="term" value="P:DNA restriction-modification system"/>
    <property type="evidence" value="ECO:0007669"/>
    <property type="project" value="UniProtKB-KW"/>
</dbReference>
<evidence type="ECO:0000259" key="5">
    <source>
        <dbReference type="Pfam" id="PF01555"/>
    </source>
</evidence>
<evidence type="ECO:0000313" key="6">
    <source>
        <dbReference type="EMBL" id="CUQ78575.1"/>
    </source>
</evidence>
<evidence type="ECO:0000256" key="3">
    <source>
        <dbReference type="ARBA" id="ARBA00022747"/>
    </source>
</evidence>
<dbReference type="EC" id="2.1.1.-" evidence="4"/>
<sequence>MTLVEKLFNCFKDCESFSLQDAYQQNPDKPQETVRARIYEKIGIKFERVAKGVYRTIENDNEQCVLIEGNGRDLSMINDNSIDCILTDHPWLDIKSNKGGTRAFALYDCFRYTLEDFKEKARVLKDGCFLVEVLPAENENNYEYLYQIKKYAKEAGFIYYSKVPWKKGTFVSNTGRKAKNTQDIMIFSKGKARNMRFDKKKSDMTGEKHYMSGCNGMLPTMFDVQPVARKNKIHQSELPVELCEEILEYVTYEGEIVLDSFAGSGAVGVAALNKKRSCILIEILKENIEKIKTRFNSVLYQTVLESHI</sequence>
<protein>
    <recommendedName>
        <fullName evidence="4">Methyltransferase</fullName>
        <ecNumber evidence="4">2.1.1.-</ecNumber>
    </recommendedName>
</protein>
<reference evidence="6 7" key="1">
    <citation type="submission" date="2015-09" db="EMBL/GenBank/DDBJ databases">
        <authorList>
            <consortium name="Pathogen Informatics"/>
        </authorList>
    </citation>
    <scope>NUCLEOTIDE SEQUENCE [LARGE SCALE GENOMIC DNA]</scope>
    <source>
        <strain evidence="6 7">2789STDY5834875</strain>
    </source>
</reference>
<organism evidence="6 7">
    <name type="scientific">Lachnospira eligens</name>
    <dbReference type="NCBI Taxonomy" id="39485"/>
    <lineage>
        <taxon>Bacteria</taxon>
        <taxon>Bacillati</taxon>
        <taxon>Bacillota</taxon>
        <taxon>Clostridia</taxon>
        <taxon>Lachnospirales</taxon>
        <taxon>Lachnospiraceae</taxon>
        <taxon>Lachnospira</taxon>
    </lineage>
</organism>